<evidence type="ECO:0000313" key="3">
    <source>
        <dbReference type="Proteomes" id="UP000802392"/>
    </source>
</evidence>
<organism evidence="2 3">
    <name type="scientific">Paenarthrobacter ilicis</name>
    <dbReference type="NCBI Taxonomy" id="43665"/>
    <lineage>
        <taxon>Bacteria</taxon>
        <taxon>Bacillati</taxon>
        <taxon>Actinomycetota</taxon>
        <taxon>Actinomycetes</taxon>
        <taxon>Micrococcales</taxon>
        <taxon>Micrococcaceae</taxon>
        <taxon>Paenarthrobacter</taxon>
    </lineage>
</organism>
<gene>
    <name evidence="2" type="ORF">FHR86_000977</name>
</gene>
<keyword evidence="1" id="KW-0812">Transmembrane</keyword>
<comment type="caution">
    <text evidence="2">The sequence shown here is derived from an EMBL/GenBank/DDBJ whole genome shotgun (WGS) entry which is preliminary data.</text>
</comment>
<accession>A0ABX0TDV1</accession>
<dbReference type="EMBL" id="JAAOZD010000002">
    <property type="protein sequence ID" value="NIJ00664.1"/>
    <property type="molecule type" value="Genomic_DNA"/>
</dbReference>
<keyword evidence="3" id="KW-1185">Reference proteome</keyword>
<reference evidence="2 3" key="1">
    <citation type="submission" date="2020-03" db="EMBL/GenBank/DDBJ databases">
        <title>Genomic Encyclopedia of Type Strains, Phase III (KMG-III): the genomes of soil and plant-associated and newly described type strains.</title>
        <authorList>
            <person name="Whitman W."/>
        </authorList>
    </citation>
    <scope>NUCLEOTIDE SEQUENCE [LARGE SCALE GENOMIC DNA]</scope>
    <source>
        <strain evidence="2 3">CECT 4207</strain>
    </source>
</reference>
<protein>
    <submittedName>
        <fullName evidence="2">Uncharacterized protein</fullName>
    </submittedName>
</protein>
<name>A0ABX0TDV1_9MICC</name>
<sequence>MTTEHIDAQPAPAPAPAPKKRRSLLVVAIIAVVVLAIGTTAAFAVNHFSAQQRKETLAAMKDDRLAVLSDARSKIQPAVNAYLAAYKKARNAPASRDDAVKASTTEQEEFRKALEAGRAALADLGAGPGAEPDAVPVATRQLKESNEAYFTYMEGLVESYPQFEGLFRKDDAAGCDGLFVGSKATTLRERKTLLTQAATPCRQAAGELKKSTNVAYVEFARTFENQVEQLEAYAEVTAKGEESYNEFVKLKDDFVQKAADAKTRNAPTEEVLKIADDAKALNTKIRNNRNDFDYAAKRYLAGVKEMPDLVEKVFAEDVAAAIKHFGSVIPLREQILKDSIDMELAE</sequence>
<evidence type="ECO:0000256" key="1">
    <source>
        <dbReference type="SAM" id="Phobius"/>
    </source>
</evidence>
<keyword evidence="1" id="KW-1133">Transmembrane helix</keyword>
<proteinExistence type="predicted"/>
<keyword evidence="1" id="KW-0472">Membrane</keyword>
<evidence type="ECO:0000313" key="2">
    <source>
        <dbReference type="EMBL" id="NIJ00664.1"/>
    </source>
</evidence>
<feature type="transmembrane region" description="Helical" evidence="1">
    <location>
        <begin position="24"/>
        <end position="45"/>
    </location>
</feature>
<dbReference type="RefSeq" id="WP_167264464.1">
    <property type="nucleotide sequence ID" value="NZ_BAAAVO010000009.1"/>
</dbReference>
<dbReference type="Proteomes" id="UP000802392">
    <property type="component" value="Unassembled WGS sequence"/>
</dbReference>